<dbReference type="Proteomes" id="UP000286317">
    <property type="component" value="Unassembled WGS sequence"/>
</dbReference>
<gene>
    <name evidence="3" type="ORF">BU112_09340</name>
</gene>
<keyword evidence="2" id="KW-0456">Lyase</keyword>
<dbReference type="EMBL" id="QXUF01000064">
    <property type="protein sequence ID" value="RIM99763.1"/>
    <property type="molecule type" value="Genomic_DNA"/>
</dbReference>
<dbReference type="InterPro" id="IPR002762">
    <property type="entry name" value="CbiX-like"/>
</dbReference>
<evidence type="ECO:0000313" key="3">
    <source>
        <dbReference type="EMBL" id="RIM99763.1"/>
    </source>
</evidence>
<evidence type="ECO:0000313" key="4">
    <source>
        <dbReference type="Proteomes" id="UP000286317"/>
    </source>
</evidence>
<keyword evidence="4" id="KW-1185">Reference proteome</keyword>
<dbReference type="Pfam" id="PF01903">
    <property type="entry name" value="CbiX"/>
    <property type="match status" value="1"/>
</dbReference>
<name>A0A418IEC9_9STAP</name>
<dbReference type="InterPro" id="IPR050963">
    <property type="entry name" value="Sirohydro_Cobaltochel/CbiX"/>
</dbReference>
<dbReference type="GO" id="GO:0016829">
    <property type="term" value="F:lyase activity"/>
    <property type="evidence" value="ECO:0007669"/>
    <property type="project" value="UniProtKB-KW"/>
</dbReference>
<dbReference type="PANTHER" id="PTHR33542">
    <property type="entry name" value="SIROHYDROCHLORIN FERROCHELATASE, CHLOROPLASTIC"/>
    <property type="match status" value="1"/>
</dbReference>
<sequence length="268" mass="31172">MNKFTLVLKFVLQCKYKMGGEEMAENILVIHGMRKGKQNNMIYEFVKQLMMSKNRHVHIAFLEGETHNLKVVLNNLIRQGSFEFNIIPLLLFPAKHYLYDIPSVLGSLKSNYPYIRSNIAQPLGTHREMSNIINRRIANALVSVGHVNRIILIAHGSSYYKEPDYALNKLMRDCNVFNIPMQMMTVYGDYSYQLYIEQYLNKSEGILIVPVFLYNGFLLKKIKKEINQFNIASHVYYSDVINFNNELLAIIEDRIQEIEELANVSYST</sequence>
<reference evidence="3 4" key="1">
    <citation type="journal article" date="2016" name="Front. Microbiol.">
        <title>Comprehensive Phylogenetic Analysis of Bovine Non-aureus Staphylococci Species Based on Whole-Genome Sequencing.</title>
        <authorList>
            <person name="Naushad S."/>
            <person name="Barkema H.W."/>
            <person name="Luby C."/>
            <person name="Condas L.A."/>
            <person name="Nobrega D.B."/>
            <person name="Carson D.A."/>
            <person name="De Buck J."/>
        </authorList>
    </citation>
    <scope>NUCLEOTIDE SEQUENCE [LARGE SCALE GENOMIC DNA]</scope>
    <source>
        <strain evidence="3 4">SNUC 4554</strain>
    </source>
</reference>
<proteinExistence type="predicted"/>
<organism evidence="3 4">
    <name type="scientific">Staphylococcus shinii</name>
    <dbReference type="NCBI Taxonomy" id="2912228"/>
    <lineage>
        <taxon>Bacteria</taxon>
        <taxon>Bacillati</taxon>
        <taxon>Bacillota</taxon>
        <taxon>Bacilli</taxon>
        <taxon>Bacillales</taxon>
        <taxon>Staphylococcaceae</taxon>
        <taxon>Staphylococcus</taxon>
    </lineage>
</organism>
<evidence type="ECO:0000256" key="2">
    <source>
        <dbReference type="ARBA" id="ARBA00023239"/>
    </source>
</evidence>
<keyword evidence="1" id="KW-0479">Metal-binding</keyword>
<dbReference type="AlphaFoldDB" id="A0A418IEC9"/>
<accession>A0A418IEC9</accession>
<dbReference type="SUPFAM" id="SSF53800">
    <property type="entry name" value="Chelatase"/>
    <property type="match status" value="1"/>
</dbReference>
<comment type="caution">
    <text evidence="3">The sequence shown here is derived from an EMBL/GenBank/DDBJ whole genome shotgun (WGS) entry which is preliminary data.</text>
</comment>
<dbReference type="PANTHER" id="PTHR33542:SF3">
    <property type="entry name" value="SIROHYDROCHLORIN FERROCHELATASE, CHLOROPLASTIC"/>
    <property type="match status" value="1"/>
</dbReference>
<dbReference type="CDD" id="cd03416">
    <property type="entry name" value="CbiX_SirB_N"/>
    <property type="match status" value="1"/>
</dbReference>
<protein>
    <submittedName>
        <fullName evidence="3">Sirohydrochlorin chelatase</fullName>
    </submittedName>
</protein>
<evidence type="ECO:0000256" key="1">
    <source>
        <dbReference type="ARBA" id="ARBA00022723"/>
    </source>
</evidence>
<dbReference type="GO" id="GO:0046872">
    <property type="term" value="F:metal ion binding"/>
    <property type="evidence" value="ECO:0007669"/>
    <property type="project" value="UniProtKB-KW"/>
</dbReference>
<dbReference type="Gene3D" id="3.40.50.1400">
    <property type="match status" value="2"/>
</dbReference>